<dbReference type="InterPro" id="IPR003423">
    <property type="entry name" value="OMP_efflux"/>
</dbReference>
<reference evidence="10 11" key="1">
    <citation type="submission" date="2019-02" db="EMBL/GenBank/DDBJ databases">
        <title>Deep-cultivation of Planctomycetes and their phenomic and genomic characterization uncovers novel biology.</title>
        <authorList>
            <person name="Wiegand S."/>
            <person name="Jogler M."/>
            <person name="Boedeker C."/>
            <person name="Pinto D."/>
            <person name="Vollmers J."/>
            <person name="Rivas-Marin E."/>
            <person name="Kohn T."/>
            <person name="Peeters S.H."/>
            <person name="Heuer A."/>
            <person name="Rast P."/>
            <person name="Oberbeckmann S."/>
            <person name="Bunk B."/>
            <person name="Jeske O."/>
            <person name="Meyerdierks A."/>
            <person name="Storesund J.E."/>
            <person name="Kallscheuer N."/>
            <person name="Luecker S."/>
            <person name="Lage O.M."/>
            <person name="Pohl T."/>
            <person name="Merkel B.J."/>
            <person name="Hornburger P."/>
            <person name="Mueller R.-W."/>
            <person name="Bruemmer F."/>
            <person name="Labrenz M."/>
            <person name="Spormann A.M."/>
            <person name="Op den Camp H."/>
            <person name="Overmann J."/>
            <person name="Amann R."/>
            <person name="Jetten M.S.M."/>
            <person name="Mascher T."/>
            <person name="Medema M.H."/>
            <person name="Devos D.P."/>
            <person name="Kaster A.-K."/>
            <person name="Ovreas L."/>
            <person name="Rohde M."/>
            <person name="Galperin M.Y."/>
            <person name="Jogler C."/>
        </authorList>
    </citation>
    <scope>NUCLEOTIDE SEQUENCE [LARGE SCALE GENOMIC DNA]</scope>
    <source>
        <strain evidence="10 11">Poly30</strain>
    </source>
</reference>
<protein>
    <submittedName>
        <fullName evidence="10">Outer membrane channel protein</fullName>
    </submittedName>
</protein>
<dbReference type="GO" id="GO:1990281">
    <property type="term" value="C:efflux pump complex"/>
    <property type="evidence" value="ECO:0007669"/>
    <property type="project" value="TreeGrafter"/>
</dbReference>
<evidence type="ECO:0000256" key="4">
    <source>
        <dbReference type="ARBA" id="ARBA00022452"/>
    </source>
</evidence>
<dbReference type="PANTHER" id="PTHR30026:SF23">
    <property type="entry name" value="TO APRF-PUTATIVE OUTER MEMBRANE EFFLUX PROTEIN OR SECRETED ALKALINE PHOSPHATASE-RELATED"/>
    <property type="match status" value="1"/>
</dbReference>
<evidence type="ECO:0000256" key="7">
    <source>
        <dbReference type="ARBA" id="ARBA00023237"/>
    </source>
</evidence>
<keyword evidence="9" id="KW-0732">Signal</keyword>
<comment type="subcellular location">
    <subcellularLocation>
        <location evidence="1">Cell outer membrane</location>
    </subcellularLocation>
</comment>
<evidence type="ECO:0000313" key="10">
    <source>
        <dbReference type="EMBL" id="QDV07377.1"/>
    </source>
</evidence>
<name>A0A518ETF7_9BACT</name>
<keyword evidence="5" id="KW-0812">Transmembrane</keyword>
<accession>A0A518ETF7</accession>
<proteinExistence type="inferred from homology"/>
<feature type="signal peptide" evidence="9">
    <location>
        <begin position="1"/>
        <end position="25"/>
    </location>
</feature>
<gene>
    <name evidence="10" type="ORF">Poly30_29010</name>
</gene>
<keyword evidence="3" id="KW-0813">Transport</keyword>
<dbReference type="GO" id="GO:0009279">
    <property type="term" value="C:cell outer membrane"/>
    <property type="evidence" value="ECO:0007669"/>
    <property type="project" value="UniProtKB-SubCell"/>
</dbReference>
<evidence type="ECO:0000256" key="8">
    <source>
        <dbReference type="SAM" id="MobiDB-lite"/>
    </source>
</evidence>
<dbReference type="Pfam" id="PF02321">
    <property type="entry name" value="OEP"/>
    <property type="match status" value="1"/>
</dbReference>
<evidence type="ECO:0000256" key="9">
    <source>
        <dbReference type="SAM" id="SignalP"/>
    </source>
</evidence>
<keyword evidence="7" id="KW-0998">Cell outer membrane</keyword>
<feature type="region of interest" description="Disordered" evidence="8">
    <location>
        <begin position="45"/>
        <end position="64"/>
    </location>
</feature>
<evidence type="ECO:0000256" key="3">
    <source>
        <dbReference type="ARBA" id="ARBA00022448"/>
    </source>
</evidence>
<evidence type="ECO:0000313" key="11">
    <source>
        <dbReference type="Proteomes" id="UP000320390"/>
    </source>
</evidence>
<feature type="chain" id="PRO_5022109792" evidence="9">
    <location>
        <begin position="26"/>
        <end position="536"/>
    </location>
</feature>
<dbReference type="PANTHER" id="PTHR30026">
    <property type="entry name" value="OUTER MEMBRANE PROTEIN TOLC"/>
    <property type="match status" value="1"/>
</dbReference>
<comment type="similarity">
    <text evidence="2">Belongs to the outer membrane factor (OMF) (TC 1.B.17) family.</text>
</comment>
<dbReference type="EMBL" id="CP036434">
    <property type="protein sequence ID" value="QDV07377.1"/>
    <property type="molecule type" value="Genomic_DNA"/>
</dbReference>
<dbReference type="OrthoDB" id="234964at2"/>
<evidence type="ECO:0000256" key="1">
    <source>
        <dbReference type="ARBA" id="ARBA00004442"/>
    </source>
</evidence>
<keyword evidence="6" id="KW-0472">Membrane</keyword>
<dbReference type="InterPro" id="IPR051906">
    <property type="entry name" value="TolC-like"/>
</dbReference>
<keyword evidence="11" id="KW-1185">Reference proteome</keyword>
<dbReference type="Gene3D" id="1.20.1600.10">
    <property type="entry name" value="Outer membrane efflux proteins (OEP)"/>
    <property type="match status" value="1"/>
</dbReference>
<dbReference type="AlphaFoldDB" id="A0A518ETF7"/>
<dbReference type="GO" id="GO:0015562">
    <property type="term" value="F:efflux transmembrane transporter activity"/>
    <property type="evidence" value="ECO:0007669"/>
    <property type="project" value="InterPro"/>
</dbReference>
<evidence type="ECO:0000256" key="6">
    <source>
        <dbReference type="ARBA" id="ARBA00023136"/>
    </source>
</evidence>
<sequence precursor="true">MVLTFVAPIWASLALAPSIPGSAIAPGPAALGPFVSVFVGPHPSERSLAQDGNDGTDGDLSEGEPRSLSLQEALALALSNNLTLQRAVIESDAARFDARSSWGSFDWVLDLQASYLDSSSEGASALFGGRVVNQQNSVVNLDLTRPLTTGGSFTFHFDSQFNQTDNQFSNAPELFTDNLRAAFSQPLLRGAGSDYATARQREAEITEQRRLEERRDARQLLLHDVEVAYWELVAALQQLDVARSALDLGRSQVSREEARIRAGDGTEVDVLQARTEVATRTEALLQAENDVAQRGDDLKRLVYADRDASLWTRPLRPTTDLPSADDRIDLPHWQDAFQTALTRRPELRTARLDVDTSRISLTRATSERLYGLDLELSVASGAVDPLYPQALSDTLELQFPRYQAVLSYNMPLQNRTASNAERAARERLRGSQIALEEAEIMALGDVRRAIREVRFRAQAVLAANQSAVLARAQLEAEQKRLDADLSTTFQVLEFQQTLIAALSSKSRAAAEYAKSLIGLRRAQGTVGELPPNTTDR</sequence>
<dbReference type="RefSeq" id="WP_145198356.1">
    <property type="nucleotide sequence ID" value="NZ_CP036434.1"/>
</dbReference>
<keyword evidence="4" id="KW-1134">Transmembrane beta strand</keyword>
<dbReference type="Proteomes" id="UP000320390">
    <property type="component" value="Chromosome"/>
</dbReference>
<dbReference type="SUPFAM" id="SSF56954">
    <property type="entry name" value="Outer membrane efflux proteins (OEP)"/>
    <property type="match status" value="1"/>
</dbReference>
<evidence type="ECO:0000256" key="2">
    <source>
        <dbReference type="ARBA" id="ARBA00007613"/>
    </source>
</evidence>
<dbReference type="GO" id="GO:0015288">
    <property type="term" value="F:porin activity"/>
    <property type="evidence" value="ECO:0007669"/>
    <property type="project" value="TreeGrafter"/>
</dbReference>
<evidence type="ECO:0000256" key="5">
    <source>
        <dbReference type="ARBA" id="ARBA00022692"/>
    </source>
</evidence>
<organism evidence="10 11">
    <name type="scientific">Saltatorellus ferox</name>
    <dbReference type="NCBI Taxonomy" id="2528018"/>
    <lineage>
        <taxon>Bacteria</taxon>
        <taxon>Pseudomonadati</taxon>
        <taxon>Planctomycetota</taxon>
        <taxon>Planctomycetia</taxon>
        <taxon>Planctomycetia incertae sedis</taxon>
        <taxon>Saltatorellus</taxon>
    </lineage>
</organism>